<feature type="compositionally biased region" description="Polar residues" evidence="1">
    <location>
        <begin position="461"/>
        <end position="474"/>
    </location>
</feature>
<feature type="compositionally biased region" description="Polar residues" evidence="1">
    <location>
        <begin position="21"/>
        <end position="30"/>
    </location>
</feature>
<sequence length="504" mass="56331">MPTSPRVHGQEGAPQHILMPSTPSLQSDGRSPSHGDRHDSHSPKPSDVHDRSETTTPAASQPRDGNAIRLIAVDEVTLSRLQTCESHLLKELGKISAARATITRLSSEKHHQIAACLYTNGYMKESRHALDQQIHTLLAPSVALPGAALPEEYWAHEQEYVSLDQKASGLTAATIDPSVDSLHETYSVYHQDHLDLDRQLRELQDTEQHMLRVQGRLQEKDDAVQANVRELLSMLKQLGLSGRTEDNLDGVSHHGSQHSLSVRLSEPEVHPLAQAYYDACGYVNILHERLMKARVEYDEERGYRALRVDRDEVLSVSDSCFERSYEEQFLQAKQSLDAAVVDEGLAREAYAAISADLDAQPDNTTLREERSIKMAENWATGTNPLEEYAEFPQEFQANPSERPLNRSRHSVQDLMHLPDAKVQPEAWPIALEAQEQNLRRMQLQFASSAPDISSPDAGKSSLRTGRRQSFTTLTALAREDVRPTRHDSGQVDMKLDVRLPGAPT</sequence>
<gene>
    <name evidence="2" type="ORF">CLAFUR5_05825</name>
</gene>
<evidence type="ECO:0000313" key="3">
    <source>
        <dbReference type="Proteomes" id="UP000756132"/>
    </source>
</evidence>
<organism evidence="2 3">
    <name type="scientific">Passalora fulva</name>
    <name type="common">Tomato leaf mold</name>
    <name type="synonym">Cladosporium fulvum</name>
    <dbReference type="NCBI Taxonomy" id="5499"/>
    <lineage>
        <taxon>Eukaryota</taxon>
        <taxon>Fungi</taxon>
        <taxon>Dikarya</taxon>
        <taxon>Ascomycota</taxon>
        <taxon>Pezizomycotina</taxon>
        <taxon>Dothideomycetes</taxon>
        <taxon>Dothideomycetidae</taxon>
        <taxon>Mycosphaerellales</taxon>
        <taxon>Mycosphaerellaceae</taxon>
        <taxon>Fulvia</taxon>
    </lineage>
</organism>
<feature type="compositionally biased region" description="Basic and acidic residues" evidence="1">
    <location>
        <begin position="477"/>
        <end position="497"/>
    </location>
</feature>
<dbReference type="EMBL" id="CP090167">
    <property type="protein sequence ID" value="UJO17590.1"/>
    <property type="molecule type" value="Genomic_DNA"/>
</dbReference>
<dbReference type="Proteomes" id="UP000756132">
    <property type="component" value="Chromosome 5"/>
</dbReference>
<dbReference type="RefSeq" id="XP_047761956.1">
    <property type="nucleotide sequence ID" value="XM_047904973.1"/>
</dbReference>
<evidence type="ECO:0000256" key="1">
    <source>
        <dbReference type="SAM" id="MobiDB-lite"/>
    </source>
</evidence>
<keyword evidence="3" id="KW-1185">Reference proteome</keyword>
<protein>
    <submittedName>
        <fullName evidence="2">Uncharacterized protein</fullName>
    </submittedName>
</protein>
<accession>A0A9Q8LHR0</accession>
<name>A0A9Q8LHR0_PASFU</name>
<evidence type="ECO:0000313" key="2">
    <source>
        <dbReference type="EMBL" id="UJO17590.1"/>
    </source>
</evidence>
<feature type="region of interest" description="Disordered" evidence="1">
    <location>
        <begin position="446"/>
        <end position="504"/>
    </location>
</feature>
<reference evidence="2" key="1">
    <citation type="submission" date="2021-12" db="EMBL/GenBank/DDBJ databases">
        <authorList>
            <person name="Zaccaron A."/>
            <person name="Stergiopoulos I."/>
        </authorList>
    </citation>
    <scope>NUCLEOTIDE SEQUENCE</scope>
    <source>
        <strain evidence="2">Race5_Kim</strain>
    </source>
</reference>
<dbReference type="KEGG" id="ffu:CLAFUR5_05825"/>
<dbReference type="AlphaFoldDB" id="A0A9Q8LHR0"/>
<feature type="compositionally biased region" description="Basic and acidic residues" evidence="1">
    <location>
        <begin position="31"/>
        <end position="53"/>
    </location>
</feature>
<reference evidence="2" key="2">
    <citation type="journal article" date="2022" name="Microb. Genom.">
        <title>A chromosome-scale genome assembly of the tomato pathogen Cladosporium fulvum reveals a compartmentalized genome architecture and the presence of a dispensable chromosome.</title>
        <authorList>
            <person name="Zaccaron A.Z."/>
            <person name="Chen L.H."/>
            <person name="Samaras A."/>
            <person name="Stergiopoulos I."/>
        </authorList>
    </citation>
    <scope>NUCLEOTIDE SEQUENCE</scope>
    <source>
        <strain evidence="2">Race5_Kim</strain>
    </source>
</reference>
<dbReference type="GeneID" id="71985703"/>
<feature type="compositionally biased region" description="Low complexity" evidence="1">
    <location>
        <begin position="446"/>
        <end position="457"/>
    </location>
</feature>
<proteinExistence type="predicted"/>
<feature type="region of interest" description="Disordered" evidence="1">
    <location>
        <begin position="1"/>
        <end position="66"/>
    </location>
</feature>